<sequence>MPQYVFLFLLMFVLFMHHASTTPSYVERPRNLLQSRGRKSLNSSSQLIDILSIRLAPGKIVHLEAYISYQGHGDVYTGAMGTFDVHGFSYLVKGQSSSSQIWVINKGNGESDNINKIVSGWEVDGDDQTGCYNLNCLGFIPVNGAPITPGDTLELPQGQTRISLKIYKGASICTKVRF</sequence>
<proteinExistence type="predicted"/>
<evidence type="ECO:0000313" key="2">
    <source>
        <dbReference type="Proteomes" id="UP001732700"/>
    </source>
</evidence>
<accession>A0ACD5W8N7</accession>
<keyword evidence="2" id="KW-1185">Reference proteome</keyword>
<protein>
    <submittedName>
        <fullName evidence="1">Uncharacterized protein</fullName>
    </submittedName>
</protein>
<dbReference type="EnsemblPlants" id="AVESA.00010b.r2.4AG0591370.1">
    <property type="protein sequence ID" value="AVESA.00010b.r2.4AG0591370.1.CDS"/>
    <property type="gene ID" value="AVESA.00010b.r2.4AG0591370"/>
</dbReference>
<evidence type="ECO:0000313" key="1">
    <source>
        <dbReference type="EnsemblPlants" id="AVESA.00010b.r2.4AG0591370.1.CDS"/>
    </source>
</evidence>
<reference evidence="1" key="2">
    <citation type="submission" date="2025-09" db="UniProtKB">
        <authorList>
            <consortium name="EnsemblPlants"/>
        </authorList>
    </citation>
    <scope>IDENTIFICATION</scope>
</reference>
<dbReference type="Proteomes" id="UP001732700">
    <property type="component" value="Chromosome 4A"/>
</dbReference>
<reference evidence="1" key="1">
    <citation type="submission" date="2021-05" db="EMBL/GenBank/DDBJ databases">
        <authorList>
            <person name="Scholz U."/>
            <person name="Mascher M."/>
            <person name="Fiebig A."/>
        </authorList>
    </citation>
    <scope>NUCLEOTIDE SEQUENCE [LARGE SCALE GENOMIC DNA]</scope>
</reference>
<name>A0ACD5W8N7_AVESA</name>
<organism evidence="1 2">
    <name type="scientific">Avena sativa</name>
    <name type="common">Oat</name>
    <dbReference type="NCBI Taxonomy" id="4498"/>
    <lineage>
        <taxon>Eukaryota</taxon>
        <taxon>Viridiplantae</taxon>
        <taxon>Streptophyta</taxon>
        <taxon>Embryophyta</taxon>
        <taxon>Tracheophyta</taxon>
        <taxon>Spermatophyta</taxon>
        <taxon>Magnoliopsida</taxon>
        <taxon>Liliopsida</taxon>
        <taxon>Poales</taxon>
        <taxon>Poaceae</taxon>
        <taxon>BOP clade</taxon>
        <taxon>Pooideae</taxon>
        <taxon>Poodae</taxon>
        <taxon>Poeae</taxon>
        <taxon>Poeae Chloroplast Group 1 (Aveneae type)</taxon>
        <taxon>Aveninae</taxon>
        <taxon>Avena</taxon>
    </lineage>
</organism>